<keyword evidence="2" id="KW-1185">Reference proteome</keyword>
<name>A0A1G7RZ18_9HYPH</name>
<protein>
    <submittedName>
        <fullName evidence="1">Uncharacterized protein</fullName>
    </submittedName>
</protein>
<dbReference type="EMBL" id="FNCS01000001">
    <property type="protein sequence ID" value="SDG16012.1"/>
    <property type="molecule type" value="Genomic_DNA"/>
</dbReference>
<reference evidence="1 2" key="1">
    <citation type="submission" date="2016-10" db="EMBL/GenBank/DDBJ databases">
        <authorList>
            <person name="de Groot N.N."/>
        </authorList>
    </citation>
    <scope>NUCLEOTIDE SEQUENCE [LARGE SCALE GENOMIC DNA]</scope>
    <source>
        <strain evidence="1 2">CGMCC 1.10267</strain>
    </source>
</reference>
<dbReference type="STRING" id="440168.SAMN04487974_101211"/>
<dbReference type="RefSeq" id="WP_143009274.1">
    <property type="nucleotide sequence ID" value="NZ_FNCS01000001.1"/>
</dbReference>
<evidence type="ECO:0000313" key="2">
    <source>
        <dbReference type="Proteomes" id="UP000199495"/>
    </source>
</evidence>
<dbReference type="OrthoDB" id="3034735at2"/>
<dbReference type="AlphaFoldDB" id="A0A1G7RZ18"/>
<dbReference type="Proteomes" id="UP000199495">
    <property type="component" value="Unassembled WGS sequence"/>
</dbReference>
<organism evidence="1 2">
    <name type="scientific">Pelagibacterium luteolum</name>
    <dbReference type="NCBI Taxonomy" id="440168"/>
    <lineage>
        <taxon>Bacteria</taxon>
        <taxon>Pseudomonadati</taxon>
        <taxon>Pseudomonadota</taxon>
        <taxon>Alphaproteobacteria</taxon>
        <taxon>Hyphomicrobiales</taxon>
        <taxon>Devosiaceae</taxon>
        <taxon>Pelagibacterium</taxon>
    </lineage>
</organism>
<sequence>MSEGVAPGFVAIWNGVTPGTENDFAAWHKKEHMPERLAIPGFLRGTRWGERTYFTLYELAHPDVARSAHYLERLNAPTDWTRRVMSHFQDNSRCVGAFVHSLGAMPHERAIIIRLDGEQQGTIDDAVAVEIMNIAGVKGCHIGLADNAVSSIKTIERQGRHVHEPWGLILIALDADADPAPIEASVGRHLPKAAPEILDLTLQLQMSRVYEIV</sequence>
<accession>A0A1G7RZ18</accession>
<proteinExistence type="predicted"/>
<evidence type="ECO:0000313" key="1">
    <source>
        <dbReference type="EMBL" id="SDG16012.1"/>
    </source>
</evidence>
<gene>
    <name evidence="1" type="ORF">SAMN04487974_101211</name>
</gene>